<organism evidence="7 8">
    <name type="scientific">Gallintestinimicrobium propionicum</name>
    <dbReference type="NCBI Taxonomy" id="2981770"/>
    <lineage>
        <taxon>Bacteria</taxon>
        <taxon>Bacillati</taxon>
        <taxon>Bacillota</taxon>
        <taxon>Clostridia</taxon>
        <taxon>Lachnospirales</taxon>
        <taxon>Lachnospiraceae</taxon>
        <taxon>Gallintestinimicrobium</taxon>
    </lineage>
</organism>
<keyword evidence="8" id="KW-1185">Reference proteome</keyword>
<dbReference type="InterPro" id="IPR043682">
    <property type="entry name" value="RqcH_bacterial"/>
</dbReference>
<dbReference type="PANTHER" id="PTHR15239:SF6">
    <property type="entry name" value="RIBOSOME QUALITY CONTROL COMPLEX SUBUNIT NEMF"/>
    <property type="match status" value="1"/>
</dbReference>
<dbReference type="Gene3D" id="1.10.8.50">
    <property type="match status" value="1"/>
</dbReference>
<keyword evidence="1 5" id="KW-0820">tRNA-binding</keyword>
<dbReference type="RefSeq" id="WP_308728401.1">
    <property type="nucleotide sequence ID" value="NZ_JAJEQF010000023.1"/>
</dbReference>
<comment type="similarity">
    <text evidence="5">Belongs to the NEMF family.</text>
</comment>
<dbReference type="Pfam" id="PF05670">
    <property type="entry name" value="NFACT-R_1"/>
    <property type="match status" value="1"/>
</dbReference>
<dbReference type="InterPro" id="IPR051608">
    <property type="entry name" value="RQC_Subunit_NEMF"/>
</dbReference>
<dbReference type="EMBL" id="JAJEQF010000023">
    <property type="protein sequence ID" value="MCC2167951.1"/>
    <property type="molecule type" value="Genomic_DNA"/>
</dbReference>
<gene>
    <name evidence="5" type="primary">rqcH</name>
    <name evidence="7" type="ORF">LKD45_09640</name>
</gene>
<evidence type="ECO:0000256" key="1">
    <source>
        <dbReference type="ARBA" id="ARBA00022555"/>
    </source>
</evidence>
<dbReference type="Gene3D" id="2.30.310.10">
    <property type="entry name" value="ibrinogen binding protein from staphylococcus aureus domain"/>
    <property type="match status" value="1"/>
</dbReference>
<reference evidence="7 8" key="1">
    <citation type="submission" date="2021-10" db="EMBL/GenBank/DDBJ databases">
        <title>Anaerobic single-cell dispensing facilitates the cultivation of human gut bacteria.</title>
        <authorList>
            <person name="Afrizal A."/>
        </authorList>
    </citation>
    <scope>NUCLEOTIDE SEQUENCE [LARGE SCALE GENOMIC DNA]</scope>
    <source>
        <strain evidence="7 8">CLA-AA-H244</strain>
    </source>
</reference>
<comment type="subunit">
    <text evidence="5">Associates with stalled 50S ribosomal subunits. Binds to RqcP.</text>
</comment>
<evidence type="ECO:0000256" key="2">
    <source>
        <dbReference type="ARBA" id="ARBA00022730"/>
    </source>
</evidence>
<dbReference type="FunFam" id="2.30.310.10:FF:000004">
    <property type="entry name" value="Fibronectin-binding protein A"/>
    <property type="match status" value="1"/>
</dbReference>
<evidence type="ECO:0000313" key="7">
    <source>
        <dbReference type="EMBL" id="MCC2167951.1"/>
    </source>
</evidence>
<dbReference type="PANTHER" id="PTHR15239">
    <property type="entry name" value="NUCLEAR EXPORT MEDIATOR FACTOR NEMF"/>
    <property type="match status" value="1"/>
</dbReference>
<evidence type="ECO:0000256" key="4">
    <source>
        <dbReference type="ARBA" id="ARBA00022917"/>
    </source>
</evidence>
<dbReference type="GO" id="GO:0072344">
    <property type="term" value="P:rescue of stalled ribosome"/>
    <property type="evidence" value="ECO:0007669"/>
    <property type="project" value="UniProtKB-UniRule"/>
</dbReference>
<keyword evidence="2 5" id="KW-0699">rRNA-binding</keyword>
<sequence length="579" mass="65507">MAFDGITIANIVKDLQDNLIDGRLSKIAQPEPDELLCTIKGKNGQQRLCLSASASLPLIYLTRDNKPSPMTAPNFCMLLRKHVQNARIVSISQPGLERIVIFELEHLDELGDLRRKKLIVEIMGKHSNIIFCDEDNKILDSIKHISGLVSSVREVLPGKPWFIPHTQEKFDPLTADRTLFMEQVFLKPCDCFKALYTTFTGLSPAISHEICFRAGGHAALSTAACTDTDKESLWNAFSEIITQVKNGQFSPCIVYENDVPAEYAALKLTSYPESNRKDYAEISSLLEDYYAEKNKITRIRQRSSDLRRIVSTALERNVKKYDLQLKQLKDTEKRDKYRIWGELLNTYGYSAQPGDKSLEAVNYYNGEPVTIPLDPQLTAGENAKKYFEKYNKLKRTNEALTALTKEVHDEIEHLESVANALDIARAEEDLVQIKEELIESGYIRRKGGSKKVKITSRPFHYISSDGFSMYVGKNNLQNEELTFKFAVGNDWWFHAKGRPGSHVIVKTGGKELPDATFEEAARLAAHYSTGRDQEKIEVDYVEKKQVKKVAGAKPGFVIYHTNYSMVISTDISGIRMAED</sequence>
<name>A0AAE3AW89_9FIRM</name>
<keyword evidence="4 5" id="KW-0648">Protein biosynthesis</keyword>
<evidence type="ECO:0000259" key="6">
    <source>
        <dbReference type="Pfam" id="PF05670"/>
    </source>
</evidence>
<dbReference type="InterPro" id="IPR008532">
    <property type="entry name" value="NFACT_RNA-bd"/>
</dbReference>
<comment type="caution">
    <text evidence="7">The sequence shown here is derived from an EMBL/GenBank/DDBJ whole genome shotgun (WGS) entry which is preliminary data.</text>
</comment>
<feature type="domain" description="NFACT RNA-binding" evidence="6">
    <location>
        <begin position="459"/>
        <end position="552"/>
    </location>
</feature>
<dbReference type="GO" id="GO:0043023">
    <property type="term" value="F:ribosomal large subunit binding"/>
    <property type="evidence" value="ECO:0007669"/>
    <property type="project" value="UniProtKB-UniRule"/>
</dbReference>
<accession>A0AAE3AW89</accession>
<evidence type="ECO:0000256" key="5">
    <source>
        <dbReference type="HAMAP-Rule" id="MF_00844"/>
    </source>
</evidence>
<proteinExistence type="inferred from homology"/>
<dbReference type="AlphaFoldDB" id="A0AAE3AW89"/>
<dbReference type="Pfam" id="PF05833">
    <property type="entry name" value="NFACT_N"/>
    <property type="match status" value="1"/>
</dbReference>
<keyword evidence="3 5" id="KW-0694">RNA-binding</keyword>
<dbReference type="GO" id="GO:0019843">
    <property type="term" value="F:rRNA binding"/>
    <property type="evidence" value="ECO:0007669"/>
    <property type="project" value="UniProtKB-UniRule"/>
</dbReference>
<evidence type="ECO:0000313" key="8">
    <source>
        <dbReference type="Proteomes" id="UP001199355"/>
    </source>
</evidence>
<dbReference type="Proteomes" id="UP001199355">
    <property type="component" value="Unassembled WGS sequence"/>
</dbReference>
<dbReference type="HAMAP" id="MF_00844_B">
    <property type="entry name" value="RqcH_B"/>
    <property type="match status" value="1"/>
</dbReference>
<evidence type="ECO:0000256" key="3">
    <source>
        <dbReference type="ARBA" id="ARBA00022884"/>
    </source>
</evidence>
<protein>
    <recommendedName>
        <fullName evidence="5">Rqc2 homolog RqcH</fullName>
        <shortName evidence="5">RqcH</shortName>
    </recommendedName>
</protein>
<dbReference type="GO" id="GO:0000049">
    <property type="term" value="F:tRNA binding"/>
    <property type="evidence" value="ECO:0007669"/>
    <property type="project" value="UniProtKB-UniRule"/>
</dbReference>
<dbReference type="GO" id="GO:1990112">
    <property type="term" value="C:RQC complex"/>
    <property type="evidence" value="ECO:0007669"/>
    <property type="project" value="TreeGrafter"/>
</dbReference>
<comment type="function">
    <text evidence="5">Key component of the ribosome quality control system (RQC), a ribosome-associated complex that mediates the extraction of incompletely synthesized nascent chains from stalled ribosomes and their subsequent degradation. RqcH recruits Ala-charged tRNA, and with RqcP directs the elongation of stalled nascent chains on 50S ribosomal subunits, leading to non-templated C-terminal alanine extensions (Ala tail). The Ala tail promotes nascent chain degradation. May add between 1 and at least 8 Ala residues. Binds to stalled 50S ribosomal subunits.</text>
</comment>